<dbReference type="EMBL" id="WWVX01000005">
    <property type="protein sequence ID" value="MZL69740.1"/>
    <property type="molecule type" value="Genomic_DNA"/>
</dbReference>
<reference evidence="1 4" key="3">
    <citation type="journal article" date="2019" name="Nat. Med.">
        <title>A library of human gut bacterial isolates paired with longitudinal multiomics data enables mechanistic microbiome research.</title>
        <authorList>
            <person name="Poyet M."/>
            <person name="Groussin M."/>
            <person name="Gibbons S.M."/>
            <person name="Avila-Pacheco J."/>
            <person name="Jiang X."/>
            <person name="Kearney S.M."/>
            <person name="Perrotta A.R."/>
            <person name="Berdy B."/>
            <person name="Zhao S."/>
            <person name="Lieberman T.D."/>
            <person name="Swanson P.K."/>
            <person name="Smith M."/>
            <person name="Roesemann S."/>
            <person name="Alexander J.E."/>
            <person name="Rich S.A."/>
            <person name="Livny J."/>
            <person name="Vlamakis H."/>
            <person name="Clish C."/>
            <person name="Bullock K."/>
            <person name="Deik A."/>
            <person name="Scott J."/>
            <person name="Pierce K.A."/>
            <person name="Xavier R.J."/>
            <person name="Alm E.J."/>
        </authorList>
    </citation>
    <scope>NUCLEOTIDE SEQUENCE [LARGE SCALE GENOMIC DNA]</scope>
    <source>
        <strain evidence="1 4">BIOML-A2</strain>
    </source>
</reference>
<dbReference type="EMBL" id="FQVY01000004">
    <property type="protein sequence ID" value="SHG50106.1"/>
    <property type="molecule type" value="Genomic_DNA"/>
</dbReference>
<dbReference type="AlphaFoldDB" id="A0AAQ1MFC2"/>
<evidence type="ECO:0000313" key="2">
    <source>
        <dbReference type="EMBL" id="SHG50106.1"/>
    </source>
</evidence>
<organism evidence="2 3">
    <name type="scientific">Bittarella massiliensis</name>
    <name type="common">ex Durand et al. 2017</name>
    <dbReference type="NCBI Taxonomy" id="1720313"/>
    <lineage>
        <taxon>Bacteria</taxon>
        <taxon>Bacillati</taxon>
        <taxon>Bacillota</taxon>
        <taxon>Clostridia</taxon>
        <taxon>Eubacteriales</taxon>
        <taxon>Oscillospiraceae</taxon>
        <taxon>Bittarella (ex Durand et al. 2017)</taxon>
    </lineage>
</organism>
<name>A0AAQ1MFC2_9FIRM</name>
<gene>
    <name evidence="1" type="ORF">GT747_08225</name>
    <name evidence="2" type="ORF">SAMN05444424_2579</name>
</gene>
<dbReference type="Proteomes" id="UP000184089">
    <property type="component" value="Unassembled WGS sequence"/>
</dbReference>
<reference evidence="2" key="1">
    <citation type="submission" date="2016-11" db="EMBL/GenBank/DDBJ databases">
        <authorList>
            <person name="Varghese N."/>
            <person name="Submissions S."/>
        </authorList>
    </citation>
    <scope>NUCLEOTIDE SEQUENCE</scope>
    <source>
        <strain evidence="2">DSM 4029</strain>
    </source>
</reference>
<comment type="caution">
    <text evidence="2">The sequence shown here is derived from an EMBL/GenBank/DDBJ whole genome shotgun (WGS) entry which is preliminary data.</text>
</comment>
<evidence type="ECO:0000313" key="3">
    <source>
        <dbReference type="Proteomes" id="UP000184089"/>
    </source>
</evidence>
<dbReference type="RefSeq" id="WP_044993193.1">
    <property type="nucleotide sequence ID" value="NZ_FQVY01000004.1"/>
</dbReference>
<accession>A0AAQ1MFC2</accession>
<proteinExistence type="predicted"/>
<keyword evidence="4" id="KW-1185">Reference proteome</keyword>
<dbReference type="InterPro" id="IPR025466">
    <property type="entry name" value="DUF4317"/>
</dbReference>
<reference evidence="3" key="2">
    <citation type="submission" date="2016-11" db="EMBL/GenBank/DDBJ databases">
        <authorList>
            <person name="Jaros S."/>
            <person name="Januszkiewicz K."/>
            <person name="Wedrychowicz H."/>
        </authorList>
    </citation>
    <scope>NUCLEOTIDE SEQUENCE [LARGE SCALE GENOMIC DNA]</scope>
    <source>
        <strain evidence="3">DSM 4029</strain>
    </source>
</reference>
<evidence type="ECO:0000313" key="4">
    <source>
        <dbReference type="Proteomes" id="UP000474718"/>
    </source>
</evidence>
<dbReference type="Pfam" id="PF14199">
    <property type="entry name" value="DUF4317"/>
    <property type="match status" value="1"/>
</dbReference>
<evidence type="ECO:0000313" key="1">
    <source>
        <dbReference type="EMBL" id="MZL69740.1"/>
    </source>
</evidence>
<dbReference type="Proteomes" id="UP000474718">
    <property type="component" value="Unassembled WGS sequence"/>
</dbReference>
<protein>
    <submittedName>
        <fullName evidence="1">DUF4317 family protein</fullName>
    </submittedName>
</protein>
<sequence>MTEREIAEIRRRYRPEKTNITHLRGCYVNEKREIVSQFDQPLSMMSEEEAEKILATLKRTLSGAQGRNLFDVEFATQQVVDSEEHRLLMSLRSSGLGDEEAVQAFLQKVIASLSMEGSYLILLAHETYDVPYRSADGGRQDDASDQVYTYFLCSICPVKLTTPALSYFIYENKLSNRPADWLVSPPELGFLFPAFDSRSANIYSALYYTRNPAENHQEFADAVFNREIPMPAAEQKETFQSLLGESLGEDCSLEVVQAVEGQLTEMIEAHKERKEEEPLAVSKYAVKRVLEGCGVPEERLSTFTQRYDEAFGPDLDLSPRNLVNARALEVATPDVTVKVNPERGDLVETRVIDGIRYILIRAEEGVQVNGIDIHIS</sequence>